<reference evidence="4 6" key="2">
    <citation type="submission" date="2023-07" db="EMBL/GenBank/DDBJ databases">
        <title>Genomic Encyclopedia of Type Strains, Phase IV (KMG-IV): sequencing the most valuable type-strain genomes for metagenomic binning, comparative biology and taxonomic classification.</title>
        <authorList>
            <person name="Goeker M."/>
        </authorList>
    </citation>
    <scope>NUCLEOTIDE SEQUENCE [LARGE SCALE GENOMIC DNA]</scope>
    <source>
        <strain evidence="4 6">DSM 338</strain>
    </source>
</reference>
<dbReference type="EMBL" id="BSDO01000001">
    <property type="protein sequence ID" value="GLI21314.1"/>
    <property type="molecule type" value="Genomic_DNA"/>
</dbReference>
<evidence type="ECO:0000313" key="5">
    <source>
        <dbReference type="Proteomes" id="UP001144397"/>
    </source>
</evidence>
<feature type="signal peptide" evidence="2">
    <location>
        <begin position="1"/>
        <end position="24"/>
    </location>
</feature>
<dbReference type="Proteomes" id="UP001245370">
    <property type="component" value="Unassembled WGS sequence"/>
</dbReference>
<feature type="chain" id="PRO_5040798971" description="Lipoprotein" evidence="2">
    <location>
        <begin position="25"/>
        <end position="86"/>
    </location>
</feature>
<feature type="compositionally biased region" description="Pro residues" evidence="1">
    <location>
        <begin position="77"/>
        <end position="86"/>
    </location>
</feature>
<dbReference type="EMBL" id="JAVDPY010000002">
    <property type="protein sequence ID" value="MDR6333037.1"/>
    <property type="molecule type" value="Genomic_DNA"/>
</dbReference>
<feature type="region of interest" description="Disordered" evidence="1">
    <location>
        <begin position="31"/>
        <end position="86"/>
    </location>
</feature>
<evidence type="ECO:0000256" key="1">
    <source>
        <dbReference type="SAM" id="MobiDB-lite"/>
    </source>
</evidence>
<reference evidence="3" key="1">
    <citation type="submission" date="2022-12" db="EMBL/GenBank/DDBJ databases">
        <title>Reference genome sequencing for broad-spectrum identification of bacterial and archaeal isolates by mass spectrometry.</title>
        <authorList>
            <person name="Sekiguchi Y."/>
            <person name="Tourlousse D.M."/>
        </authorList>
    </citation>
    <scope>NUCLEOTIDE SEQUENCE</scope>
    <source>
        <strain evidence="3">301</strain>
    </source>
</reference>
<organism evidence="3 5">
    <name type="scientific">Xanthobacter flavus</name>
    <dbReference type="NCBI Taxonomy" id="281"/>
    <lineage>
        <taxon>Bacteria</taxon>
        <taxon>Pseudomonadati</taxon>
        <taxon>Pseudomonadota</taxon>
        <taxon>Alphaproteobacteria</taxon>
        <taxon>Hyphomicrobiales</taxon>
        <taxon>Xanthobacteraceae</taxon>
        <taxon>Xanthobacter</taxon>
    </lineage>
</organism>
<comment type="caution">
    <text evidence="3">The sequence shown here is derived from an EMBL/GenBank/DDBJ whole genome shotgun (WGS) entry which is preliminary data.</text>
</comment>
<evidence type="ECO:0000256" key="2">
    <source>
        <dbReference type="SAM" id="SignalP"/>
    </source>
</evidence>
<proteinExistence type="predicted"/>
<evidence type="ECO:0008006" key="7">
    <source>
        <dbReference type="Google" id="ProtNLM"/>
    </source>
</evidence>
<dbReference type="RefSeq" id="WP_169121827.1">
    <property type="nucleotide sequence ID" value="NZ_BSDO01000001.1"/>
</dbReference>
<sequence>MMARPVTRSLRLALALGLALTAAGCETLENLNPFDQKKPPVPGTRTPVFPNGVPGVDYSSGLGQPSNANAPIDNLPATPPKGKPQQ</sequence>
<dbReference type="Proteomes" id="UP001144397">
    <property type="component" value="Unassembled WGS sequence"/>
</dbReference>
<accession>A0A9W6FI75</accession>
<evidence type="ECO:0000313" key="3">
    <source>
        <dbReference type="EMBL" id="GLI21314.1"/>
    </source>
</evidence>
<keyword evidence="2" id="KW-0732">Signal</keyword>
<name>A0A9W6FI75_XANFL</name>
<evidence type="ECO:0000313" key="4">
    <source>
        <dbReference type="EMBL" id="MDR6333037.1"/>
    </source>
</evidence>
<dbReference type="PROSITE" id="PS51257">
    <property type="entry name" value="PROKAR_LIPOPROTEIN"/>
    <property type="match status" value="1"/>
</dbReference>
<keyword evidence="6" id="KW-1185">Reference proteome</keyword>
<dbReference type="AlphaFoldDB" id="A0A9W6FI75"/>
<gene>
    <name evidence="4" type="ORF">GGQ86_001501</name>
    <name evidence="3" type="ORF">XFLAVUS301_09880</name>
</gene>
<dbReference type="GeneID" id="95761782"/>
<evidence type="ECO:0000313" key="6">
    <source>
        <dbReference type="Proteomes" id="UP001245370"/>
    </source>
</evidence>
<protein>
    <recommendedName>
        <fullName evidence="7">Lipoprotein</fullName>
    </recommendedName>
</protein>